<dbReference type="GO" id="GO:0000978">
    <property type="term" value="F:RNA polymerase II cis-regulatory region sequence-specific DNA binding"/>
    <property type="evidence" value="ECO:0007669"/>
    <property type="project" value="TreeGrafter"/>
</dbReference>
<dbReference type="SUPFAM" id="SSF57667">
    <property type="entry name" value="beta-beta-alpha zinc fingers"/>
    <property type="match status" value="3"/>
</dbReference>
<keyword evidence="5" id="KW-0677">Repeat</keyword>
<dbReference type="EMBL" id="CALSGD010001620">
    <property type="protein sequence ID" value="CAH7401059.1"/>
    <property type="molecule type" value="Genomic_DNA"/>
</dbReference>
<dbReference type="InterPro" id="IPR036236">
    <property type="entry name" value="Znf_C2H2_sf"/>
</dbReference>
<dbReference type="Gene3D" id="3.30.160.60">
    <property type="entry name" value="Classic Zinc Finger"/>
    <property type="match status" value="4"/>
</dbReference>
<feature type="compositionally biased region" description="Basic and acidic residues" evidence="14">
    <location>
        <begin position="243"/>
        <end position="256"/>
    </location>
</feature>
<evidence type="ECO:0000256" key="8">
    <source>
        <dbReference type="ARBA" id="ARBA00023015"/>
    </source>
</evidence>
<dbReference type="FunFam" id="3.30.160.60:FF:000690">
    <property type="entry name" value="Zinc finger protein 354C"/>
    <property type="match status" value="1"/>
</dbReference>
<evidence type="ECO:0000256" key="2">
    <source>
        <dbReference type="ARBA" id="ARBA00004123"/>
    </source>
</evidence>
<keyword evidence="7" id="KW-0862">Zinc</keyword>
<dbReference type="Gene3D" id="1.10.4020.10">
    <property type="entry name" value="DNA breaking-rejoining enzymes"/>
    <property type="match status" value="1"/>
</dbReference>
<evidence type="ECO:0000313" key="18">
    <source>
        <dbReference type="Proteomes" id="UP001152836"/>
    </source>
</evidence>
<dbReference type="InterPro" id="IPR038269">
    <property type="entry name" value="SCAN_sf"/>
</dbReference>
<evidence type="ECO:0000256" key="9">
    <source>
        <dbReference type="ARBA" id="ARBA00023125"/>
    </source>
</evidence>
<comment type="similarity">
    <text evidence="3">Belongs to the krueppel C2H2-type zinc-finger protein family.</text>
</comment>
<evidence type="ECO:0000256" key="1">
    <source>
        <dbReference type="ARBA" id="ARBA00003767"/>
    </source>
</evidence>
<feature type="compositionally biased region" description="Basic and acidic residues" evidence="14">
    <location>
        <begin position="265"/>
        <end position="278"/>
    </location>
</feature>
<dbReference type="SMART" id="SM00355">
    <property type="entry name" value="ZnF_C2H2"/>
    <property type="match status" value="4"/>
</dbReference>
<dbReference type="PANTHER" id="PTHR23226">
    <property type="entry name" value="ZINC FINGER AND SCAN DOMAIN-CONTAINING"/>
    <property type="match status" value="1"/>
</dbReference>
<protein>
    <submittedName>
        <fullName evidence="17">LOC691661 protein</fullName>
    </submittedName>
</protein>
<dbReference type="Pfam" id="PF00096">
    <property type="entry name" value="zf-C2H2"/>
    <property type="match status" value="3"/>
</dbReference>
<dbReference type="Pfam" id="PF02023">
    <property type="entry name" value="SCAN"/>
    <property type="match status" value="1"/>
</dbReference>
<evidence type="ECO:0000259" key="15">
    <source>
        <dbReference type="PROSITE" id="PS50157"/>
    </source>
</evidence>
<feature type="domain" description="C2H2-type" evidence="15">
    <location>
        <begin position="318"/>
        <end position="345"/>
    </location>
</feature>
<keyword evidence="4" id="KW-0479">Metal-binding</keyword>
<dbReference type="PANTHER" id="PTHR23226:SF88">
    <property type="entry name" value="ZINC FINGER AND SCAN DOMAIN-CONTAINING PROTEIN 4"/>
    <property type="match status" value="1"/>
</dbReference>
<evidence type="ECO:0000256" key="10">
    <source>
        <dbReference type="ARBA" id="ARBA00023163"/>
    </source>
</evidence>
<dbReference type="FunFam" id="1.10.4020.10:FF:000004">
    <property type="entry name" value="Zinc finger and SCAN domain containing 4"/>
    <property type="match status" value="1"/>
</dbReference>
<evidence type="ECO:0000256" key="5">
    <source>
        <dbReference type="ARBA" id="ARBA00022737"/>
    </source>
</evidence>
<dbReference type="PROSITE" id="PS50804">
    <property type="entry name" value="SCAN_BOX"/>
    <property type="match status" value="1"/>
</dbReference>
<dbReference type="InterPro" id="IPR013087">
    <property type="entry name" value="Znf_C2H2_type"/>
</dbReference>
<feature type="domain" description="C2H2-type" evidence="15">
    <location>
        <begin position="402"/>
        <end position="428"/>
    </location>
</feature>
<evidence type="ECO:0000256" key="6">
    <source>
        <dbReference type="ARBA" id="ARBA00022771"/>
    </source>
</evidence>
<sequence>MASQHRESLKTNTQENDHVLKNMDFIPTKDSSVHQEEDTSKFAMSELNIPTQGNCSSCAKQELQNLWEMFTSWLQPEKQTKEQMIAQLVLEQFLKTGHHKDKTAMKEKWEASGRNMGRFMEGLTDDCLKPPDMVHVSMQGEEGLFPAHMALSEVITLLKSLQSSTVSTQEIAGSHLQMSPNTLLATRCEHIEDGYNNPLNLCKENSSDSSPGNEMDSIFIILKEKCPEPEQGSVSDGIPWDSRSSHQDSPRYHEVSQRASSSEAVPKEELKSETMDPMEHVEAEIIKRPEQIEHCQKCEANRTCEVHQERLHGVPKTYKCDQCPRSFKYPSILSVHQRRHKKERSFFCNKCHKGFYNLSDLNVHSVTHEGMKPFACNTCGRSFSHKTNLLAHERIHTGEKPYNCSKCNHSFRQSSTYHRHRRNCHKSD</sequence>
<feature type="domain" description="C2H2-type" evidence="15">
    <location>
        <begin position="346"/>
        <end position="373"/>
    </location>
</feature>
<dbReference type="InterPro" id="IPR003309">
    <property type="entry name" value="SCAN_dom"/>
</dbReference>
<dbReference type="FunFam" id="3.30.160.60:FF:000100">
    <property type="entry name" value="Zinc finger 45-like"/>
    <property type="match status" value="1"/>
</dbReference>
<proteinExistence type="inferred from homology"/>
<dbReference type="GO" id="GO:0008270">
    <property type="term" value="F:zinc ion binding"/>
    <property type="evidence" value="ECO:0007669"/>
    <property type="project" value="UniProtKB-KW"/>
</dbReference>
<feature type="domain" description="C2H2-type" evidence="15">
    <location>
        <begin position="374"/>
        <end position="401"/>
    </location>
</feature>
<keyword evidence="11 13" id="KW-0539">Nucleus</keyword>
<dbReference type="PROSITE" id="PS00028">
    <property type="entry name" value="ZINC_FINGER_C2H2_1"/>
    <property type="match status" value="4"/>
</dbReference>
<dbReference type="SMART" id="SM00431">
    <property type="entry name" value="SCAN"/>
    <property type="match status" value="1"/>
</dbReference>
<comment type="subcellular location">
    <subcellularLocation>
        <location evidence="2 13">Nucleus</location>
    </subcellularLocation>
</comment>
<gene>
    <name evidence="17" type="primary">LOC691661</name>
    <name evidence="17" type="ORF">PHOROB_LOCUS16664</name>
</gene>
<feature type="domain" description="SCAN box" evidence="16">
    <location>
        <begin position="60"/>
        <end position="123"/>
    </location>
</feature>
<dbReference type="PROSITE" id="PS50157">
    <property type="entry name" value="ZINC_FINGER_C2H2_2"/>
    <property type="match status" value="4"/>
</dbReference>
<evidence type="ECO:0000256" key="4">
    <source>
        <dbReference type="ARBA" id="ARBA00022723"/>
    </source>
</evidence>
<dbReference type="SUPFAM" id="SSF47353">
    <property type="entry name" value="Retrovirus capsid dimerization domain-like"/>
    <property type="match status" value="1"/>
</dbReference>
<accession>A0AAV0A8D3</accession>
<dbReference type="GO" id="GO:0005634">
    <property type="term" value="C:nucleus"/>
    <property type="evidence" value="ECO:0007669"/>
    <property type="project" value="UniProtKB-SubCell"/>
</dbReference>
<evidence type="ECO:0000256" key="13">
    <source>
        <dbReference type="PROSITE-ProRule" id="PRU00187"/>
    </source>
</evidence>
<organism evidence="17 18">
    <name type="scientific">Phodopus roborovskii</name>
    <name type="common">Roborovski's desert hamster</name>
    <name type="synonym">Cricetulus roborovskii</name>
    <dbReference type="NCBI Taxonomy" id="109678"/>
    <lineage>
        <taxon>Eukaryota</taxon>
        <taxon>Metazoa</taxon>
        <taxon>Chordata</taxon>
        <taxon>Craniata</taxon>
        <taxon>Vertebrata</taxon>
        <taxon>Euteleostomi</taxon>
        <taxon>Mammalia</taxon>
        <taxon>Eutheria</taxon>
        <taxon>Euarchontoglires</taxon>
        <taxon>Glires</taxon>
        <taxon>Rodentia</taxon>
        <taxon>Myomorpha</taxon>
        <taxon>Muroidea</taxon>
        <taxon>Cricetidae</taxon>
        <taxon>Cricetinae</taxon>
        <taxon>Phodopus</taxon>
    </lineage>
</organism>
<dbReference type="Proteomes" id="UP001152836">
    <property type="component" value="Unassembled WGS sequence"/>
</dbReference>
<keyword evidence="6 12" id="KW-0863">Zinc-finger</keyword>
<evidence type="ECO:0000256" key="12">
    <source>
        <dbReference type="PROSITE-ProRule" id="PRU00042"/>
    </source>
</evidence>
<evidence type="ECO:0000259" key="16">
    <source>
        <dbReference type="PROSITE" id="PS50804"/>
    </source>
</evidence>
<comment type="caution">
    <text evidence="17">The sequence shown here is derived from an EMBL/GenBank/DDBJ whole genome shotgun (WGS) entry which is preliminary data.</text>
</comment>
<keyword evidence="10" id="KW-0804">Transcription</keyword>
<evidence type="ECO:0000313" key="17">
    <source>
        <dbReference type="EMBL" id="CAH7401059.1"/>
    </source>
</evidence>
<evidence type="ECO:0000256" key="7">
    <source>
        <dbReference type="ARBA" id="ARBA00022833"/>
    </source>
</evidence>
<keyword evidence="8" id="KW-0805">Transcription regulation</keyword>
<keyword evidence="9" id="KW-0238">DNA-binding</keyword>
<evidence type="ECO:0000256" key="3">
    <source>
        <dbReference type="ARBA" id="ARBA00006991"/>
    </source>
</evidence>
<comment type="function">
    <text evidence="1">May be involved in transcriptional regulation.</text>
</comment>
<evidence type="ECO:0000256" key="11">
    <source>
        <dbReference type="ARBA" id="ARBA00023242"/>
    </source>
</evidence>
<reference evidence="17" key="1">
    <citation type="submission" date="2022-06" db="EMBL/GenBank/DDBJ databases">
        <authorList>
            <person name="Andreotti S."/>
            <person name="Wyler E."/>
        </authorList>
    </citation>
    <scope>NUCLEOTIDE SEQUENCE</scope>
</reference>
<dbReference type="GO" id="GO:0000981">
    <property type="term" value="F:DNA-binding transcription factor activity, RNA polymerase II-specific"/>
    <property type="evidence" value="ECO:0007669"/>
    <property type="project" value="TreeGrafter"/>
</dbReference>
<evidence type="ECO:0000256" key="14">
    <source>
        <dbReference type="SAM" id="MobiDB-lite"/>
    </source>
</evidence>
<name>A0AAV0A8D3_PHORO</name>
<keyword evidence="18" id="KW-1185">Reference proteome</keyword>
<dbReference type="FunFam" id="3.30.160.60:FF:001134">
    <property type="entry name" value="Zinc finger protein 70"/>
    <property type="match status" value="1"/>
</dbReference>
<feature type="region of interest" description="Disordered" evidence="14">
    <location>
        <begin position="228"/>
        <end position="278"/>
    </location>
</feature>
<dbReference type="AlphaFoldDB" id="A0AAV0A8D3"/>